<feature type="region of interest" description="Disordered" evidence="1">
    <location>
        <begin position="358"/>
        <end position="389"/>
    </location>
</feature>
<feature type="compositionally biased region" description="Pro residues" evidence="1">
    <location>
        <begin position="308"/>
        <end position="327"/>
    </location>
</feature>
<dbReference type="Proteomes" id="UP000291933">
    <property type="component" value="Unassembled WGS sequence"/>
</dbReference>
<accession>A0A4Q9KJM3</accession>
<evidence type="ECO:0000256" key="1">
    <source>
        <dbReference type="SAM" id="MobiDB-lite"/>
    </source>
</evidence>
<protein>
    <recommendedName>
        <fullName evidence="4">Hsp70 family protein</fullName>
    </recommendedName>
</protein>
<comment type="caution">
    <text evidence="2">The sequence shown here is derived from an EMBL/GenBank/DDBJ whole genome shotgun (WGS) entry which is preliminary data.</text>
</comment>
<dbReference type="AlphaFoldDB" id="A0A4Q9KJM3"/>
<dbReference type="Gene3D" id="3.90.640.10">
    <property type="entry name" value="Actin, Chain A, domain 4"/>
    <property type="match status" value="1"/>
</dbReference>
<feature type="region of interest" description="Disordered" evidence="1">
    <location>
        <begin position="291"/>
        <end position="333"/>
    </location>
</feature>
<gene>
    <name evidence="2" type="ORF">ET996_09880</name>
</gene>
<sequence length="389" mass="39889">MLERPGRRHLARWSRRAGQEAADLLREEPGAGWDRLTLRIGDAVPVLLGGTAHSATELVARILTGALPSTTDRVILVTPPRWSPAVLQEFTDALATAGAPSVEVAEHAAVLAALSAGEPAGGVLVINLGPEASTATLLDAPQGRTIGQFPFQLTTDDLVDHTTEIARREAETAAGRRLTDSEARGLAAGCEAAPVLLPRAQRLDVQLPGLSAVRISRAQLDRPVARVANSAAEGLLTALEAQGAALPRSVLVEGCGPSSPIISALSARFGEAVSSAPEAAVAVLKPLAASGPAVASGDEPHDAWAFAVPPPANRPPLAAPAREPPIAPRHGVPALGRQRPIATAAVAVAADLGAVLLSESPPPAARPPIEAPETQEPHSAPEALPFSEP</sequence>
<organism evidence="2 3">
    <name type="scientific">Propioniciclava tarda</name>
    <dbReference type="NCBI Taxonomy" id="433330"/>
    <lineage>
        <taxon>Bacteria</taxon>
        <taxon>Bacillati</taxon>
        <taxon>Actinomycetota</taxon>
        <taxon>Actinomycetes</taxon>
        <taxon>Propionibacteriales</taxon>
        <taxon>Propionibacteriaceae</taxon>
        <taxon>Propioniciclava</taxon>
    </lineage>
</organism>
<reference evidence="2 3" key="1">
    <citation type="submission" date="2019-01" db="EMBL/GenBank/DDBJ databases">
        <title>Lactibacter flavus gen. nov., sp. nov., a novel bacterium of the family Propionibacteriaceae isolated from raw milk and dairy products.</title>
        <authorList>
            <person name="Huptas C."/>
            <person name="Wenning M."/>
            <person name="Breitenwieser F."/>
            <person name="Doll E."/>
            <person name="Von Neubeck M."/>
            <person name="Busse H.-J."/>
            <person name="Scherer S."/>
        </authorList>
    </citation>
    <scope>NUCLEOTIDE SEQUENCE [LARGE SCALE GENOMIC DNA]</scope>
    <source>
        <strain evidence="2 3">DSM 22130</strain>
    </source>
</reference>
<evidence type="ECO:0008006" key="4">
    <source>
        <dbReference type="Google" id="ProtNLM"/>
    </source>
</evidence>
<dbReference type="EMBL" id="SDMR01000012">
    <property type="protein sequence ID" value="TBT94504.1"/>
    <property type="molecule type" value="Genomic_DNA"/>
</dbReference>
<keyword evidence="3" id="KW-1185">Reference proteome</keyword>
<dbReference type="OrthoDB" id="9766019at2"/>
<dbReference type="RefSeq" id="WP_131172402.1">
    <property type="nucleotide sequence ID" value="NZ_FXTL01000012.1"/>
</dbReference>
<dbReference type="Gene3D" id="3.30.420.40">
    <property type="match status" value="2"/>
</dbReference>
<evidence type="ECO:0000313" key="2">
    <source>
        <dbReference type="EMBL" id="TBT94504.1"/>
    </source>
</evidence>
<name>A0A4Q9KJM3_PROTD</name>
<evidence type="ECO:0000313" key="3">
    <source>
        <dbReference type="Proteomes" id="UP000291933"/>
    </source>
</evidence>
<feature type="compositionally biased region" description="Pro residues" evidence="1">
    <location>
        <begin position="360"/>
        <end position="370"/>
    </location>
</feature>
<proteinExistence type="predicted"/>